<comment type="function">
    <text evidence="3">Stores iron in a soluble, non-toxic, readily available form. Important for iron homeostasis. Iron is taken up in the ferrous form and deposited as ferric hydroxides after oxidation.</text>
</comment>
<dbReference type="AlphaFoldDB" id="A0A8J6G6N9"/>
<dbReference type="InterPro" id="IPR009040">
    <property type="entry name" value="Ferritin-like_diiron"/>
</dbReference>
<evidence type="ECO:0000313" key="6">
    <source>
        <dbReference type="Proteomes" id="UP000710432"/>
    </source>
</evidence>
<feature type="domain" description="Ferritin-like diiron" evidence="4">
    <location>
        <begin position="1"/>
        <end position="60"/>
    </location>
</feature>
<comment type="caution">
    <text evidence="5">The sequence shown here is derived from an EMBL/GenBank/DDBJ whole genome shotgun (WGS) entry which is preliminary data.</text>
</comment>
<dbReference type="InterPro" id="IPR009078">
    <property type="entry name" value="Ferritin-like_SF"/>
</dbReference>
<dbReference type="Proteomes" id="UP000710432">
    <property type="component" value="Unassembled WGS sequence"/>
</dbReference>
<dbReference type="PROSITE" id="PS50905">
    <property type="entry name" value="FERRITIN_LIKE"/>
    <property type="match status" value="1"/>
</dbReference>
<proteinExistence type="inferred from homology"/>
<dbReference type="GO" id="GO:0006826">
    <property type="term" value="P:iron ion transport"/>
    <property type="evidence" value="ECO:0007669"/>
    <property type="project" value="InterPro"/>
</dbReference>
<name>A0A8J6G6N9_MICOH</name>
<organism evidence="5 6">
    <name type="scientific">Microtus ochrogaster</name>
    <name type="common">Prairie vole</name>
    <dbReference type="NCBI Taxonomy" id="79684"/>
    <lineage>
        <taxon>Eukaryota</taxon>
        <taxon>Metazoa</taxon>
        <taxon>Chordata</taxon>
        <taxon>Craniata</taxon>
        <taxon>Vertebrata</taxon>
        <taxon>Euteleostomi</taxon>
        <taxon>Mammalia</taxon>
        <taxon>Eutheria</taxon>
        <taxon>Euarchontoglires</taxon>
        <taxon>Glires</taxon>
        <taxon>Rodentia</taxon>
        <taxon>Myomorpha</taxon>
        <taxon>Muroidea</taxon>
        <taxon>Cricetidae</taxon>
        <taxon>Arvicolinae</taxon>
        <taxon>Microtus</taxon>
    </lineage>
</organism>
<accession>A0A8J6G6N9</accession>
<dbReference type="GO" id="GO:0008198">
    <property type="term" value="F:ferrous iron binding"/>
    <property type="evidence" value="ECO:0007669"/>
    <property type="project" value="TreeGrafter"/>
</dbReference>
<feature type="binding site" evidence="2">
    <location>
        <position position="8"/>
    </location>
    <ligand>
        <name>Fe cation</name>
        <dbReference type="ChEBI" id="CHEBI:24875"/>
        <label>1</label>
    </ligand>
</feature>
<evidence type="ECO:0000256" key="1">
    <source>
        <dbReference type="ARBA" id="ARBA00044942"/>
    </source>
</evidence>
<dbReference type="InterPro" id="IPR001519">
    <property type="entry name" value="Ferritin"/>
</dbReference>
<dbReference type="GO" id="GO:0008199">
    <property type="term" value="F:ferric iron binding"/>
    <property type="evidence" value="ECO:0007669"/>
    <property type="project" value="InterPro"/>
</dbReference>
<dbReference type="PANTHER" id="PTHR11431:SF47">
    <property type="entry name" value="FERRITIN LIGHT CHAIN"/>
    <property type="match status" value="1"/>
</dbReference>
<comment type="similarity">
    <text evidence="3">Belongs to the ferritin family.</text>
</comment>
<dbReference type="GO" id="GO:0044754">
    <property type="term" value="C:autolysosome"/>
    <property type="evidence" value="ECO:0007669"/>
    <property type="project" value="UniProtKB-SubCell"/>
</dbReference>
<evidence type="ECO:0000256" key="2">
    <source>
        <dbReference type="PIRSR" id="PIRSR601519-1"/>
    </source>
</evidence>
<dbReference type="EMBL" id="JAATJU010023643">
    <property type="protein sequence ID" value="KAH0507311.1"/>
    <property type="molecule type" value="Genomic_DNA"/>
</dbReference>
<dbReference type="Gene3D" id="1.20.1260.10">
    <property type="match status" value="1"/>
</dbReference>
<keyword evidence="2 3" id="KW-0408">Iron</keyword>
<keyword evidence="2 3" id="KW-0479">Metal-binding</keyword>
<comment type="subcellular location">
    <subcellularLocation>
        <location evidence="1">Autolysosome</location>
    </subcellularLocation>
</comment>
<dbReference type="SUPFAM" id="SSF47240">
    <property type="entry name" value="Ferritin-like"/>
    <property type="match status" value="1"/>
</dbReference>
<evidence type="ECO:0000256" key="3">
    <source>
        <dbReference type="RuleBase" id="RU361145"/>
    </source>
</evidence>
<dbReference type="InterPro" id="IPR012347">
    <property type="entry name" value="Ferritin-like"/>
</dbReference>
<keyword evidence="3" id="KW-0409">Iron storage</keyword>
<sequence>MEAALALEKNLNQVFLHLHSMGSAHTEPHLCDFLGNHFLNKEAKLIKKMGNYLTNLHKLARPQPTQTAMPQTYLSEHLLEQLTSKYN</sequence>
<gene>
    <name evidence="5" type="ORF">LTLLF_169245</name>
</gene>
<protein>
    <recommendedName>
        <fullName evidence="3">Ferritin</fullName>
    </recommendedName>
</protein>
<evidence type="ECO:0000259" key="4">
    <source>
        <dbReference type="PROSITE" id="PS50905"/>
    </source>
</evidence>
<dbReference type="GO" id="GO:0006879">
    <property type="term" value="P:intracellular iron ion homeostasis"/>
    <property type="evidence" value="ECO:0007669"/>
    <property type="project" value="UniProtKB-KW"/>
</dbReference>
<dbReference type="PANTHER" id="PTHR11431">
    <property type="entry name" value="FERRITIN"/>
    <property type="match status" value="1"/>
</dbReference>
<evidence type="ECO:0000313" key="5">
    <source>
        <dbReference type="EMBL" id="KAH0507311.1"/>
    </source>
</evidence>
<reference evidence="5" key="1">
    <citation type="submission" date="2020-03" db="EMBL/GenBank/DDBJ databases">
        <title>Studies in the Genomics of Life Span.</title>
        <authorList>
            <person name="Glass D."/>
        </authorList>
    </citation>
    <scope>NUCLEOTIDE SEQUENCE</scope>
    <source>
        <strain evidence="5">LTLLF</strain>
        <tissue evidence="5">Muscle</tissue>
    </source>
</reference>